<protein>
    <submittedName>
        <fullName evidence="3">Uncharacterized protein</fullName>
    </submittedName>
</protein>
<feature type="region of interest" description="Disordered" evidence="1">
    <location>
        <begin position="225"/>
        <end position="246"/>
    </location>
</feature>
<feature type="chain" id="PRO_5013184443" evidence="2">
    <location>
        <begin position="26"/>
        <end position="266"/>
    </location>
</feature>
<proteinExistence type="predicted"/>
<comment type="caution">
    <text evidence="3">The sequence shown here is derived from an EMBL/GenBank/DDBJ whole genome shotgun (WGS) entry which is preliminary data.</text>
</comment>
<organism evidence="3 4">
    <name type="scientific">Hypsibius exemplaris</name>
    <name type="common">Freshwater tardigrade</name>
    <dbReference type="NCBI Taxonomy" id="2072580"/>
    <lineage>
        <taxon>Eukaryota</taxon>
        <taxon>Metazoa</taxon>
        <taxon>Ecdysozoa</taxon>
        <taxon>Tardigrada</taxon>
        <taxon>Eutardigrada</taxon>
        <taxon>Parachela</taxon>
        <taxon>Hypsibioidea</taxon>
        <taxon>Hypsibiidae</taxon>
        <taxon>Hypsibius</taxon>
    </lineage>
</organism>
<evidence type="ECO:0000256" key="2">
    <source>
        <dbReference type="SAM" id="SignalP"/>
    </source>
</evidence>
<name>A0A1W0WVH0_HYPEX</name>
<accession>A0A1W0WVH0</accession>
<evidence type="ECO:0000313" key="4">
    <source>
        <dbReference type="Proteomes" id="UP000192578"/>
    </source>
</evidence>
<evidence type="ECO:0000313" key="3">
    <source>
        <dbReference type="EMBL" id="OQV19201.1"/>
    </source>
</evidence>
<reference evidence="4" key="1">
    <citation type="submission" date="2017-01" db="EMBL/GenBank/DDBJ databases">
        <title>Comparative genomics of anhydrobiosis in the tardigrade Hypsibius dujardini.</title>
        <authorList>
            <person name="Yoshida Y."/>
            <person name="Koutsovoulos G."/>
            <person name="Laetsch D."/>
            <person name="Stevens L."/>
            <person name="Kumar S."/>
            <person name="Horikawa D."/>
            <person name="Ishino K."/>
            <person name="Komine S."/>
            <person name="Tomita M."/>
            <person name="Blaxter M."/>
            <person name="Arakawa K."/>
        </authorList>
    </citation>
    <scope>NUCLEOTIDE SEQUENCE [LARGE SCALE GENOMIC DNA]</scope>
    <source>
        <strain evidence="4">Z151</strain>
    </source>
</reference>
<gene>
    <name evidence="3" type="ORF">BV898_06838</name>
</gene>
<keyword evidence="2" id="KW-0732">Signal</keyword>
<keyword evidence="4" id="KW-1185">Reference proteome</keyword>
<sequence>MWKGSVGLIALLLVVSPFLISSASADIESYDEDSVNPISSAAAAAASSAVSAKKELIRNHIDKLYGSSDVDDEDTVAPVAAKKVDTASLTPAERALLRTITRSRAVYPGIGYGGLGYGGLGYGGLGYGGIGYGGLGYGSLGTLGYGGLGYGGIFDEDATDRPVSSAPVAAKKVDTASLTPAERALLRTRDHLPGIGYGGLGLGTLGYGGIFDEDAIDRRFLPQTRHRHKAPTKQSQLRETLLRIPSNNNRRARASSFVCPSDCSSN</sequence>
<dbReference type="AlphaFoldDB" id="A0A1W0WVH0"/>
<dbReference type="EMBL" id="MTYJ01000042">
    <property type="protein sequence ID" value="OQV19201.1"/>
    <property type="molecule type" value="Genomic_DNA"/>
</dbReference>
<dbReference type="Proteomes" id="UP000192578">
    <property type="component" value="Unassembled WGS sequence"/>
</dbReference>
<feature type="signal peptide" evidence="2">
    <location>
        <begin position="1"/>
        <end position="25"/>
    </location>
</feature>
<evidence type="ECO:0000256" key="1">
    <source>
        <dbReference type="SAM" id="MobiDB-lite"/>
    </source>
</evidence>